<sequence>MRFGKEQDQMLVPGVMQQVDEFVADATGKIKPSNGGAKCRGQGSDGQSHLLIVSRPGRDRTRDQSECGSIERYGWTS</sequence>
<evidence type="ECO:0000313" key="2">
    <source>
        <dbReference type="EMBL" id="CAB4372530.1"/>
    </source>
</evidence>
<feature type="region of interest" description="Disordered" evidence="1">
    <location>
        <begin position="31"/>
        <end position="77"/>
    </location>
</feature>
<feature type="compositionally biased region" description="Basic and acidic residues" evidence="1">
    <location>
        <begin position="56"/>
        <end position="65"/>
    </location>
</feature>
<name>A0A6J6AQ57_9ZZZZ</name>
<dbReference type="AlphaFoldDB" id="A0A6J6AQ57"/>
<proteinExistence type="predicted"/>
<organism evidence="2">
    <name type="scientific">freshwater metagenome</name>
    <dbReference type="NCBI Taxonomy" id="449393"/>
    <lineage>
        <taxon>unclassified sequences</taxon>
        <taxon>metagenomes</taxon>
        <taxon>ecological metagenomes</taxon>
    </lineage>
</organism>
<accession>A0A6J6AQ57</accession>
<protein>
    <submittedName>
        <fullName evidence="2">Unannotated protein</fullName>
    </submittedName>
</protein>
<dbReference type="EMBL" id="CAEUNJ010000079">
    <property type="protein sequence ID" value="CAB4372530.1"/>
    <property type="molecule type" value="Genomic_DNA"/>
</dbReference>
<gene>
    <name evidence="2" type="ORF">UFOPK4201_01574</name>
</gene>
<evidence type="ECO:0000256" key="1">
    <source>
        <dbReference type="SAM" id="MobiDB-lite"/>
    </source>
</evidence>
<reference evidence="2" key="1">
    <citation type="submission" date="2020-05" db="EMBL/GenBank/DDBJ databases">
        <authorList>
            <person name="Chiriac C."/>
            <person name="Salcher M."/>
            <person name="Ghai R."/>
            <person name="Kavagutti S V."/>
        </authorList>
    </citation>
    <scope>NUCLEOTIDE SEQUENCE</scope>
</reference>